<feature type="compositionally biased region" description="Polar residues" evidence="1">
    <location>
        <begin position="130"/>
        <end position="139"/>
    </location>
</feature>
<evidence type="ECO:0000256" key="1">
    <source>
        <dbReference type="SAM" id="MobiDB-lite"/>
    </source>
</evidence>
<protein>
    <submittedName>
        <fullName evidence="2">Uncharacterized protein</fullName>
    </submittedName>
</protein>
<gene>
    <name evidence="2" type="ORF">SDC9_124209</name>
</gene>
<organism evidence="2">
    <name type="scientific">bioreactor metagenome</name>
    <dbReference type="NCBI Taxonomy" id="1076179"/>
    <lineage>
        <taxon>unclassified sequences</taxon>
        <taxon>metagenomes</taxon>
        <taxon>ecological metagenomes</taxon>
    </lineage>
</organism>
<dbReference type="EMBL" id="VSSQ01027788">
    <property type="protein sequence ID" value="MPM77209.1"/>
    <property type="molecule type" value="Genomic_DNA"/>
</dbReference>
<sequence length="139" mass="14752">MRGCTSLLANTPQRDAMVYVFSARRAAVSSSSAVSFKSVAIWSIKAPVPPAQEPFIRTSSPFVIKRILASSPPSSITTSVPGVSRPTATRVANTSCTKGTSTLCAMPIPAEPEMESSARPPGTCHWAMRRSSSSDFSKM</sequence>
<comment type="caution">
    <text evidence="2">The sequence shown here is derived from an EMBL/GenBank/DDBJ whole genome shotgun (WGS) entry which is preliminary data.</text>
</comment>
<name>A0A645CJU5_9ZZZZ</name>
<feature type="region of interest" description="Disordered" evidence="1">
    <location>
        <begin position="112"/>
        <end position="139"/>
    </location>
</feature>
<evidence type="ECO:0000313" key="2">
    <source>
        <dbReference type="EMBL" id="MPM77209.1"/>
    </source>
</evidence>
<dbReference type="AlphaFoldDB" id="A0A645CJU5"/>
<proteinExistence type="predicted"/>
<reference evidence="2" key="1">
    <citation type="submission" date="2019-08" db="EMBL/GenBank/DDBJ databases">
        <authorList>
            <person name="Kucharzyk K."/>
            <person name="Murdoch R.W."/>
            <person name="Higgins S."/>
            <person name="Loffler F."/>
        </authorList>
    </citation>
    <scope>NUCLEOTIDE SEQUENCE</scope>
</reference>
<accession>A0A645CJU5</accession>